<evidence type="ECO:0000256" key="8">
    <source>
        <dbReference type="ARBA" id="ARBA00023235"/>
    </source>
</evidence>
<dbReference type="NCBIfam" id="TIGR00115">
    <property type="entry name" value="tig"/>
    <property type="match status" value="1"/>
</dbReference>
<evidence type="ECO:0000256" key="13">
    <source>
        <dbReference type="RuleBase" id="RU003914"/>
    </source>
</evidence>
<evidence type="ECO:0000256" key="3">
    <source>
        <dbReference type="ARBA" id="ARBA00013194"/>
    </source>
</evidence>
<keyword evidence="8 11" id="KW-0413">Isomerase</keyword>
<dbReference type="GO" id="GO:0051301">
    <property type="term" value="P:cell division"/>
    <property type="evidence" value="ECO:0007669"/>
    <property type="project" value="UniProtKB-KW"/>
</dbReference>
<dbReference type="GO" id="GO:0003755">
    <property type="term" value="F:peptidyl-prolyl cis-trans isomerase activity"/>
    <property type="evidence" value="ECO:0007669"/>
    <property type="project" value="UniProtKB-UniRule"/>
</dbReference>
<dbReference type="KEGG" id="mcau:MIT9_P1891"/>
<reference evidence="16" key="1">
    <citation type="journal article" date="2024" name="Int. J. Syst. Evol. Microbiol.">
        <title>Methylomarinovum tepidoasis sp. nov., a moderately thermophilic methanotroph of the family Methylothermaceae isolated from a deep-sea hydrothermal field.</title>
        <authorList>
            <person name="Hirayama H."/>
            <person name="Takaki Y."/>
            <person name="Abe M."/>
            <person name="Miyazaki M."/>
            <person name="Uematsu K."/>
            <person name="Matsui Y."/>
            <person name="Takai K."/>
        </authorList>
    </citation>
    <scope>NUCLEOTIDE SEQUENCE [LARGE SCALE GENOMIC DNA]</scope>
    <source>
        <strain evidence="16">IT-9</strain>
    </source>
</reference>
<organism evidence="15 16">
    <name type="scientific">Methylomarinovum caldicuralii</name>
    <dbReference type="NCBI Taxonomy" id="438856"/>
    <lineage>
        <taxon>Bacteria</taxon>
        <taxon>Pseudomonadati</taxon>
        <taxon>Pseudomonadota</taxon>
        <taxon>Gammaproteobacteria</taxon>
        <taxon>Methylococcales</taxon>
        <taxon>Methylothermaceae</taxon>
        <taxon>Methylomarinovum</taxon>
    </lineage>
</organism>
<dbReference type="RefSeq" id="WP_317704710.1">
    <property type="nucleotide sequence ID" value="NZ_AP024714.1"/>
</dbReference>
<keyword evidence="16" id="KW-1185">Reference proteome</keyword>
<evidence type="ECO:0000259" key="14">
    <source>
        <dbReference type="PROSITE" id="PS50059"/>
    </source>
</evidence>
<keyword evidence="5 11" id="KW-0132">Cell division</keyword>
<dbReference type="PANTHER" id="PTHR30560:SF3">
    <property type="entry name" value="TRIGGER FACTOR-LIKE PROTEIN TIG, CHLOROPLASTIC"/>
    <property type="match status" value="1"/>
</dbReference>
<evidence type="ECO:0000256" key="5">
    <source>
        <dbReference type="ARBA" id="ARBA00022618"/>
    </source>
</evidence>
<dbReference type="GO" id="GO:0051083">
    <property type="term" value="P:'de novo' cotranslational protein folding"/>
    <property type="evidence" value="ECO:0007669"/>
    <property type="project" value="TreeGrafter"/>
</dbReference>
<evidence type="ECO:0000256" key="11">
    <source>
        <dbReference type="HAMAP-Rule" id="MF_00303"/>
    </source>
</evidence>
<dbReference type="PIRSF" id="PIRSF003095">
    <property type="entry name" value="Trigger_factor"/>
    <property type="match status" value="1"/>
</dbReference>
<dbReference type="SUPFAM" id="SSF102735">
    <property type="entry name" value="Trigger factor ribosome-binding domain"/>
    <property type="match status" value="1"/>
</dbReference>
<evidence type="ECO:0000256" key="7">
    <source>
        <dbReference type="ARBA" id="ARBA00023186"/>
    </source>
</evidence>
<dbReference type="EMBL" id="AP024714">
    <property type="protein sequence ID" value="BCX82305.1"/>
    <property type="molecule type" value="Genomic_DNA"/>
</dbReference>
<keyword evidence="7 11" id="KW-0143">Chaperone</keyword>
<dbReference type="Gene3D" id="1.10.3120.10">
    <property type="entry name" value="Trigger factor, C-terminal domain"/>
    <property type="match status" value="1"/>
</dbReference>
<dbReference type="InterPro" id="IPR001179">
    <property type="entry name" value="PPIase_FKBP_dom"/>
</dbReference>
<dbReference type="Pfam" id="PF05697">
    <property type="entry name" value="Trigger_N"/>
    <property type="match status" value="1"/>
</dbReference>
<comment type="catalytic activity">
    <reaction evidence="1 11 12">
        <text>[protein]-peptidylproline (omega=180) = [protein]-peptidylproline (omega=0)</text>
        <dbReference type="Rhea" id="RHEA:16237"/>
        <dbReference type="Rhea" id="RHEA-COMP:10747"/>
        <dbReference type="Rhea" id="RHEA-COMP:10748"/>
        <dbReference type="ChEBI" id="CHEBI:83833"/>
        <dbReference type="ChEBI" id="CHEBI:83834"/>
        <dbReference type="EC" id="5.2.1.8"/>
    </reaction>
</comment>
<dbReference type="Gene3D" id="3.30.70.1050">
    <property type="entry name" value="Trigger factor ribosome-binding domain"/>
    <property type="match status" value="1"/>
</dbReference>
<dbReference type="HAMAP" id="MF_00303">
    <property type="entry name" value="Trigger_factor_Tig"/>
    <property type="match status" value="1"/>
</dbReference>
<dbReference type="GO" id="GO:0044183">
    <property type="term" value="F:protein folding chaperone"/>
    <property type="evidence" value="ECO:0007669"/>
    <property type="project" value="TreeGrafter"/>
</dbReference>
<dbReference type="InterPro" id="IPR008881">
    <property type="entry name" value="Trigger_fac_ribosome-bd_bac"/>
</dbReference>
<dbReference type="Proteomes" id="UP001321825">
    <property type="component" value="Chromosome"/>
</dbReference>
<evidence type="ECO:0000313" key="15">
    <source>
        <dbReference type="EMBL" id="BCX82305.1"/>
    </source>
</evidence>
<dbReference type="GO" id="GO:0005737">
    <property type="term" value="C:cytoplasm"/>
    <property type="evidence" value="ECO:0007669"/>
    <property type="project" value="UniProtKB-SubCell"/>
</dbReference>
<feature type="domain" description="PPIase FKBP-type" evidence="14">
    <location>
        <begin position="161"/>
        <end position="241"/>
    </location>
</feature>
<evidence type="ECO:0000256" key="4">
    <source>
        <dbReference type="ARBA" id="ARBA00016902"/>
    </source>
</evidence>
<evidence type="ECO:0000313" key="16">
    <source>
        <dbReference type="Proteomes" id="UP001321825"/>
    </source>
</evidence>
<dbReference type="InterPro" id="IPR008880">
    <property type="entry name" value="Trigger_fac_C"/>
</dbReference>
<dbReference type="FunFam" id="3.10.50.40:FF:000001">
    <property type="entry name" value="Trigger factor"/>
    <property type="match status" value="1"/>
</dbReference>
<dbReference type="Pfam" id="PF00254">
    <property type="entry name" value="FKBP_C"/>
    <property type="match status" value="1"/>
</dbReference>
<evidence type="ECO:0000256" key="6">
    <source>
        <dbReference type="ARBA" id="ARBA00023110"/>
    </source>
</evidence>
<dbReference type="InterPro" id="IPR036611">
    <property type="entry name" value="Trigger_fac_ribosome-bd_sf"/>
</dbReference>
<dbReference type="GO" id="GO:0043022">
    <property type="term" value="F:ribosome binding"/>
    <property type="evidence" value="ECO:0007669"/>
    <property type="project" value="TreeGrafter"/>
</dbReference>
<keyword evidence="11" id="KW-0963">Cytoplasm</keyword>
<dbReference type="InterPro" id="IPR005215">
    <property type="entry name" value="Trig_fac"/>
</dbReference>
<evidence type="ECO:0000256" key="10">
    <source>
        <dbReference type="ARBA" id="ARBA00029986"/>
    </source>
</evidence>
<comment type="similarity">
    <text evidence="2 11 13">Belongs to the FKBP-type PPIase family. Tig subfamily.</text>
</comment>
<evidence type="ECO:0000256" key="9">
    <source>
        <dbReference type="ARBA" id="ARBA00023306"/>
    </source>
</evidence>
<comment type="domain">
    <text evidence="11">Consists of 3 domains; the N-terminus binds the ribosome, the middle domain has PPIase activity, while the C-terminus has intrinsic chaperone activity on its own.</text>
</comment>
<dbReference type="PANTHER" id="PTHR30560">
    <property type="entry name" value="TRIGGER FACTOR CHAPERONE AND PEPTIDYL-PROLYL CIS/TRANS ISOMERASE"/>
    <property type="match status" value="1"/>
</dbReference>
<dbReference type="InterPro" id="IPR037041">
    <property type="entry name" value="Trigger_fac_C_sf"/>
</dbReference>
<dbReference type="GO" id="GO:0015031">
    <property type="term" value="P:protein transport"/>
    <property type="evidence" value="ECO:0007669"/>
    <property type="project" value="UniProtKB-UniRule"/>
</dbReference>
<dbReference type="Gene3D" id="3.10.50.40">
    <property type="match status" value="1"/>
</dbReference>
<dbReference type="InterPro" id="IPR046357">
    <property type="entry name" value="PPIase_dom_sf"/>
</dbReference>
<proteinExistence type="inferred from homology"/>
<keyword evidence="6 11" id="KW-0697">Rotamase</keyword>
<sequence>MQISVENTSDIGRKLTIEVPEEKIQAEVDTRLKSLARRVKVDGFRPGKVPPRIVRQRFGKQVREEVVYDLISSGLREAIESRELKIAGEPKITPTELAEGKGLKFEAELEVYPEIELAAIEELEIAKPVCEVTEADVEAMIEKLREQKKTWQTVDRPAQEGDKVTLTFEALRDGEPVGEGKVEHFEVELGAGKMIPGFEDKLIGARAGDHLEFELTFPEDYHDEDLAGKTVLFKVDVEKVEEGRLPQVDAEFVKEYGVESGDVEEFRREVRANLERQLHTALKERIKERVLDALFEKNPIPVPEGLVKQEMQRALQPLAEALKQNPQLLEQLPLDNLKESARKRVALGLLLAEVIRANDLKADPDKVREAVEELAQNYEDPQAVVEWVYDNPEQLSQIESQVLEERAIEWILEHAKVTEEPVKFQDLINQQQQQAA</sequence>
<comment type="subcellular location">
    <subcellularLocation>
        <location evidence="11">Cytoplasm</location>
    </subcellularLocation>
    <text evidence="11">About half TF is bound to the ribosome near the polypeptide exit tunnel while the other half is free in the cytoplasm.</text>
</comment>
<name>A0AAU9C515_9GAMM</name>
<dbReference type="InterPro" id="IPR027304">
    <property type="entry name" value="Trigger_fact/SurA_dom_sf"/>
</dbReference>
<accession>A0AAU9C515</accession>
<protein>
    <recommendedName>
        <fullName evidence="4 11">Trigger factor</fullName>
        <shortName evidence="11">TF</shortName>
        <ecNumber evidence="3 11">5.2.1.8</ecNumber>
    </recommendedName>
    <alternativeName>
        <fullName evidence="10 11">PPIase</fullName>
    </alternativeName>
</protein>
<dbReference type="SUPFAM" id="SSF109998">
    <property type="entry name" value="Triger factor/SurA peptide-binding domain-like"/>
    <property type="match status" value="1"/>
</dbReference>
<gene>
    <name evidence="11" type="primary">tig</name>
    <name evidence="15" type="ORF">MIT9_P1891</name>
</gene>
<evidence type="ECO:0000256" key="1">
    <source>
        <dbReference type="ARBA" id="ARBA00000971"/>
    </source>
</evidence>
<evidence type="ECO:0000256" key="12">
    <source>
        <dbReference type="PROSITE-ProRule" id="PRU00277"/>
    </source>
</evidence>
<dbReference type="AlphaFoldDB" id="A0AAU9C515"/>
<evidence type="ECO:0000256" key="2">
    <source>
        <dbReference type="ARBA" id="ARBA00005464"/>
    </source>
</evidence>
<dbReference type="PROSITE" id="PS50059">
    <property type="entry name" value="FKBP_PPIASE"/>
    <property type="match status" value="1"/>
</dbReference>
<dbReference type="GO" id="GO:0043335">
    <property type="term" value="P:protein unfolding"/>
    <property type="evidence" value="ECO:0007669"/>
    <property type="project" value="TreeGrafter"/>
</dbReference>
<dbReference type="EC" id="5.2.1.8" evidence="3 11"/>
<keyword evidence="9 11" id="KW-0131">Cell cycle</keyword>
<dbReference type="SUPFAM" id="SSF54534">
    <property type="entry name" value="FKBP-like"/>
    <property type="match status" value="1"/>
</dbReference>
<dbReference type="Pfam" id="PF05698">
    <property type="entry name" value="Trigger_C"/>
    <property type="match status" value="1"/>
</dbReference>
<comment type="function">
    <text evidence="11">Involved in protein export. Acts as a chaperone by maintaining the newly synthesized protein in an open conformation. Functions as a peptidyl-prolyl cis-trans isomerase.</text>
</comment>